<dbReference type="Gene3D" id="3.20.20.150">
    <property type="entry name" value="Divalent-metal-dependent TIM barrel enzymes"/>
    <property type="match status" value="1"/>
</dbReference>
<dbReference type="InterPro" id="IPR050312">
    <property type="entry name" value="IolE/XylAMocC-like"/>
</dbReference>
<dbReference type="InterPro" id="IPR006311">
    <property type="entry name" value="TAT_signal"/>
</dbReference>
<sequence>MSSEHRGLGRRDFLLGAAGAAAVPMGLGALGAPAHAHGHPHGGWGHGGSIPREQISIQLYTVREQLTADLDGTLRALARIGYRTVEHAGFAGRTAAEFKAALRRAGLRATSGHQAVPYPFDAAAWRAQLQDAVTIGQRYIVTPVTPATFGPTGGTSLLTTAAQWKDYAAVCNQAGAMARQYGLRFGIHNHNWEFGALQDDTPLVGYDFLISDTDPRFVHFEIDLYWAWYAHRDPVQLIAVLGDRVRQFHVKDMRFNPGHVATFADPGTGVIDFARIFRAAGDPREHEYIVERDDALAVALTTAQVGYDFLSRIRF</sequence>
<reference evidence="2 3" key="1">
    <citation type="submission" date="2018-10" db="EMBL/GenBank/DDBJ databases">
        <title>Genomic Encyclopedia of Archaeal and Bacterial Type Strains, Phase II (KMG-II): from individual species to whole genera.</title>
        <authorList>
            <person name="Goeker M."/>
        </authorList>
    </citation>
    <scope>NUCLEOTIDE SEQUENCE [LARGE SCALE GENOMIC DNA]</scope>
    <source>
        <strain evidence="2 3">DSM 14954</strain>
    </source>
</reference>
<keyword evidence="3" id="KW-1185">Reference proteome</keyword>
<dbReference type="PANTHER" id="PTHR12110:SF41">
    <property type="entry name" value="INOSOSE DEHYDRATASE"/>
    <property type="match status" value="1"/>
</dbReference>
<dbReference type="InterPro" id="IPR013022">
    <property type="entry name" value="Xyl_isomerase-like_TIM-brl"/>
</dbReference>
<proteinExistence type="predicted"/>
<feature type="domain" description="Xylose isomerase-like TIM barrel" evidence="1">
    <location>
        <begin position="74"/>
        <end position="284"/>
    </location>
</feature>
<gene>
    <name evidence="2" type="ORF">C8N24_0392</name>
</gene>
<dbReference type="PROSITE" id="PS51318">
    <property type="entry name" value="TAT"/>
    <property type="match status" value="1"/>
</dbReference>
<dbReference type="Pfam" id="PF01261">
    <property type="entry name" value="AP_endonuc_2"/>
    <property type="match status" value="1"/>
</dbReference>
<evidence type="ECO:0000313" key="2">
    <source>
        <dbReference type="EMBL" id="RKQ90580.1"/>
    </source>
</evidence>
<dbReference type="SUPFAM" id="SSF51658">
    <property type="entry name" value="Xylose isomerase-like"/>
    <property type="match status" value="1"/>
</dbReference>
<dbReference type="EMBL" id="RBIL01000001">
    <property type="protein sequence ID" value="RKQ90580.1"/>
    <property type="molecule type" value="Genomic_DNA"/>
</dbReference>
<keyword evidence="2" id="KW-0413">Isomerase</keyword>
<dbReference type="PANTHER" id="PTHR12110">
    <property type="entry name" value="HYDROXYPYRUVATE ISOMERASE"/>
    <property type="match status" value="1"/>
</dbReference>
<evidence type="ECO:0000313" key="3">
    <source>
        <dbReference type="Proteomes" id="UP000278962"/>
    </source>
</evidence>
<protein>
    <submittedName>
        <fullName evidence="2">Sugar phosphate isomerase/epimerase</fullName>
    </submittedName>
</protein>
<dbReference type="GO" id="GO:0016853">
    <property type="term" value="F:isomerase activity"/>
    <property type="evidence" value="ECO:0007669"/>
    <property type="project" value="UniProtKB-KW"/>
</dbReference>
<comment type="caution">
    <text evidence="2">The sequence shown here is derived from an EMBL/GenBank/DDBJ whole genome shotgun (WGS) entry which is preliminary data.</text>
</comment>
<dbReference type="RefSeq" id="WP_211339807.1">
    <property type="nucleotide sequence ID" value="NZ_RBIL01000001.1"/>
</dbReference>
<dbReference type="AlphaFoldDB" id="A0A660L9G6"/>
<organism evidence="2 3">
    <name type="scientific">Solirubrobacter pauli</name>
    <dbReference type="NCBI Taxonomy" id="166793"/>
    <lineage>
        <taxon>Bacteria</taxon>
        <taxon>Bacillati</taxon>
        <taxon>Actinomycetota</taxon>
        <taxon>Thermoleophilia</taxon>
        <taxon>Solirubrobacterales</taxon>
        <taxon>Solirubrobacteraceae</taxon>
        <taxon>Solirubrobacter</taxon>
    </lineage>
</organism>
<evidence type="ECO:0000259" key="1">
    <source>
        <dbReference type="Pfam" id="PF01261"/>
    </source>
</evidence>
<dbReference type="Proteomes" id="UP000278962">
    <property type="component" value="Unassembled WGS sequence"/>
</dbReference>
<dbReference type="InterPro" id="IPR036237">
    <property type="entry name" value="Xyl_isomerase-like_sf"/>
</dbReference>
<accession>A0A660L9G6</accession>
<name>A0A660L9G6_9ACTN</name>